<protein>
    <recommendedName>
        <fullName evidence="1">DUF4476 domain-containing protein</fullName>
    </recommendedName>
</protein>
<feature type="domain" description="DUF4476" evidence="1">
    <location>
        <begin position="184"/>
        <end position="273"/>
    </location>
</feature>
<comment type="caution">
    <text evidence="2">The sequence shown here is derived from an EMBL/GenBank/DDBJ whole genome shotgun (WGS) entry which is preliminary data.</text>
</comment>
<evidence type="ECO:0000313" key="3">
    <source>
        <dbReference type="EMBL" id="GJM52535.1"/>
    </source>
</evidence>
<dbReference type="Pfam" id="PF14771">
    <property type="entry name" value="DUF4476"/>
    <property type="match status" value="1"/>
</dbReference>
<evidence type="ECO:0000313" key="2">
    <source>
        <dbReference type="EMBL" id="GJM49385.1"/>
    </source>
</evidence>
<accession>A0AAV5AUM8</accession>
<dbReference type="AlphaFoldDB" id="A0AAV5AUM8"/>
<sequence>MKKVFLIAILVGQIGIAQEAGKIGELLRNEATSGEMYKQKMDWEYSGKTTRRYDYQRERTTTRTNNYRWNLDFGYTEIFLRIPEEGYFTIKVADQVMSNASGKFRFFDVNAGRVPISIYENGFLIYRTHILAQNNTRTVLDFFTAYGLYLLSVYPVGNQQYGINDWNDIWNNPYHNNRYIGNVMPDVDFNNFVRAMENISAFDDARIDFVNQQINNTDFTSHQIRIILDKISFEKKKLALAQQLYPICVDKNNFYIVYDSFTFDSYKRDLMKFVSQYR</sequence>
<dbReference type="Proteomes" id="UP001208692">
    <property type="component" value="Unassembled WGS sequence"/>
</dbReference>
<organism evidence="2 4">
    <name type="scientific">Capnocytophaga catalasegens</name>
    <dbReference type="NCBI Taxonomy" id="1004260"/>
    <lineage>
        <taxon>Bacteria</taxon>
        <taxon>Pseudomonadati</taxon>
        <taxon>Bacteroidota</taxon>
        <taxon>Flavobacteriia</taxon>
        <taxon>Flavobacteriales</taxon>
        <taxon>Flavobacteriaceae</taxon>
        <taxon>Capnocytophaga</taxon>
    </lineage>
</organism>
<dbReference type="RefSeq" id="WP_264845977.1">
    <property type="nucleotide sequence ID" value="NZ_BPMA01000016.1"/>
</dbReference>
<keyword evidence="5" id="KW-1185">Reference proteome</keyword>
<evidence type="ECO:0000313" key="4">
    <source>
        <dbReference type="Proteomes" id="UP001207736"/>
    </source>
</evidence>
<dbReference type="EMBL" id="BQKA01000006">
    <property type="protein sequence ID" value="GJM49385.1"/>
    <property type="molecule type" value="Genomic_DNA"/>
</dbReference>
<reference evidence="2 5" key="1">
    <citation type="submission" date="2021-11" db="EMBL/GenBank/DDBJ databases">
        <title>Draft genome sequence of Capnocytophaga sp. strain KC07075 isolated from cat oral cavity.</title>
        <authorList>
            <person name="Suzuki M."/>
            <person name="Imaoka K."/>
            <person name="Kimura M."/>
            <person name="Morikawa S."/>
            <person name="Maeda K."/>
        </authorList>
    </citation>
    <scope>NUCLEOTIDE SEQUENCE</scope>
    <source>
        <strain evidence="2">KC07075</strain>
        <strain evidence="3 5">KC07079</strain>
    </source>
</reference>
<dbReference type="Proteomes" id="UP001207736">
    <property type="component" value="Unassembled WGS sequence"/>
</dbReference>
<dbReference type="InterPro" id="IPR028011">
    <property type="entry name" value="DUF4476"/>
</dbReference>
<evidence type="ECO:0000313" key="5">
    <source>
        <dbReference type="Proteomes" id="UP001208692"/>
    </source>
</evidence>
<gene>
    <name evidence="2" type="ORF">RCZ15_03600</name>
    <name evidence="3" type="ORF">RCZ16_08520</name>
</gene>
<evidence type="ECO:0000259" key="1">
    <source>
        <dbReference type="Pfam" id="PF14771"/>
    </source>
</evidence>
<proteinExistence type="predicted"/>
<dbReference type="EMBL" id="BQKB01000013">
    <property type="protein sequence ID" value="GJM52535.1"/>
    <property type="molecule type" value="Genomic_DNA"/>
</dbReference>
<name>A0AAV5AUM8_9FLAO</name>